<dbReference type="SMART" id="SM00320">
    <property type="entry name" value="WD40"/>
    <property type="match status" value="4"/>
</dbReference>
<dbReference type="SUPFAM" id="SSF50978">
    <property type="entry name" value="WD40 repeat-like"/>
    <property type="match status" value="1"/>
</dbReference>
<dbReference type="InterPro" id="IPR036322">
    <property type="entry name" value="WD40_repeat_dom_sf"/>
</dbReference>
<dbReference type="InterPro" id="IPR015943">
    <property type="entry name" value="WD40/YVTN_repeat-like_dom_sf"/>
</dbReference>
<feature type="repeat" description="WD" evidence="3">
    <location>
        <begin position="326"/>
        <end position="365"/>
    </location>
</feature>
<dbReference type="PANTHER" id="PTHR19848:SF8">
    <property type="entry name" value="F-BOX AND WD REPEAT DOMAIN CONTAINING 7"/>
    <property type="match status" value="1"/>
</dbReference>
<dbReference type="EMBL" id="CAXAMN010009191">
    <property type="protein sequence ID" value="CAK9027857.1"/>
    <property type="molecule type" value="Genomic_DNA"/>
</dbReference>
<feature type="region of interest" description="Disordered" evidence="4">
    <location>
        <begin position="1"/>
        <end position="28"/>
    </location>
</feature>
<dbReference type="InterPro" id="IPR020472">
    <property type="entry name" value="WD40_PAC1"/>
</dbReference>
<accession>A0ABP0KMM6</accession>
<dbReference type="PANTHER" id="PTHR19848">
    <property type="entry name" value="WD40 REPEAT PROTEIN"/>
    <property type="match status" value="1"/>
</dbReference>
<keyword evidence="2" id="KW-0677">Repeat</keyword>
<dbReference type="PROSITE" id="PS50082">
    <property type="entry name" value="WD_REPEATS_2"/>
    <property type="match status" value="1"/>
</dbReference>
<keyword evidence="1 3" id="KW-0853">WD repeat</keyword>
<name>A0ABP0KMM6_9DINO</name>
<dbReference type="InterPro" id="IPR019775">
    <property type="entry name" value="WD40_repeat_CS"/>
</dbReference>
<keyword evidence="6" id="KW-1185">Reference proteome</keyword>
<gene>
    <name evidence="5" type="ORF">CCMP2556_LOCUS16900</name>
</gene>
<dbReference type="InterPro" id="IPR001680">
    <property type="entry name" value="WD40_rpt"/>
</dbReference>
<dbReference type="Gene3D" id="2.130.10.10">
    <property type="entry name" value="YVTN repeat-like/Quinoprotein amine dehydrogenase"/>
    <property type="match status" value="2"/>
</dbReference>
<evidence type="ECO:0000313" key="6">
    <source>
        <dbReference type="Proteomes" id="UP001642484"/>
    </source>
</evidence>
<evidence type="ECO:0000313" key="5">
    <source>
        <dbReference type="EMBL" id="CAK9027857.1"/>
    </source>
</evidence>
<protein>
    <submittedName>
        <fullName evidence="5">Uncharacterized protein</fullName>
    </submittedName>
</protein>
<dbReference type="Proteomes" id="UP001642484">
    <property type="component" value="Unassembled WGS sequence"/>
</dbReference>
<sequence>MEDAEDQRLEKKRSKPKREDKGPKKQWRPWRDLLRTQDAVLFVQSFETEKKTLMSVAADGLVALYVSNPLGIVSQEQTFHLKRETSTTPRHSLTSLTSDTAPSSAIWCSSLTMAASSLPPSILYGGHVNGSVSAWSARGALLLEVPQAHAAAVTRACCLSTFEMAEEADADGHGARLKSEGPDLATASLDATIRIWQLLEDERCESSGFSPGCLFILDLGLRNPVADLVLLSPEEILVATWDGQVRFVDLMPTEAPADAPAACSRALQVTMGQVRSICKWRKKGEDEWQLFAGTDEGTISCWAPSGSPGLASSSALVPSWSQRLSWQGHWSHVIALSSCKDWLISCAEDKHVRLWDATSGKLLSDLWGHSAGILCACVSWPLLWTGSRDHTVRSWDLQEIANQLRELSTMETCDAQSFHYEITFSRLTAKQLKKLAAAAKAAKAAKSERRNRTR</sequence>
<evidence type="ECO:0000256" key="3">
    <source>
        <dbReference type="PROSITE-ProRule" id="PRU00221"/>
    </source>
</evidence>
<dbReference type="PROSITE" id="PS00678">
    <property type="entry name" value="WD_REPEATS_1"/>
    <property type="match status" value="2"/>
</dbReference>
<organism evidence="5 6">
    <name type="scientific">Durusdinium trenchii</name>
    <dbReference type="NCBI Taxonomy" id="1381693"/>
    <lineage>
        <taxon>Eukaryota</taxon>
        <taxon>Sar</taxon>
        <taxon>Alveolata</taxon>
        <taxon>Dinophyceae</taxon>
        <taxon>Suessiales</taxon>
        <taxon>Symbiodiniaceae</taxon>
        <taxon>Durusdinium</taxon>
    </lineage>
</organism>
<comment type="caution">
    <text evidence="5">The sequence shown here is derived from an EMBL/GenBank/DDBJ whole genome shotgun (WGS) entry which is preliminary data.</text>
</comment>
<dbReference type="Pfam" id="PF00400">
    <property type="entry name" value="WD40"/>
    <property type="match status" value="2"/>
</dbReference>
<evidence type="ECO:0000256" key="1">
    <source>
        <dbReference type="ARBA" id="ARBA00022574"/>
    </source>
</evidence>
<evidence type="ECO:0000256" key="4">
    <source>
        <dbReference type="SAM" id="MobiDB-lite"/>
    </source>
</evidence>
<proteinExistence type="predicted"/>
<dbReference type="PRINTS" id="PR00320">
    <property type="entry name" value="GPROTEINBRPT"/>
</dbReference>
<feature type="compositionally biased region" description="Basic and acidic residues" evidence="4">
    <location>
        <begin position="17"/>
        <end position="28"/>
    </location>
</feature>
<reference evidence="5 6" key="1">
    <citation type="submission" date="2024-02" db="EMBL/GenBank/DDBJ databases">
        <authorList>
            <person name="Chen Y."/>
            <person name="Shah S."/>
            <person name="Dougan E. K."/>
            <person name="Thang M."/>
            <person name="Chan C."/>
        </authorList>
    </citation>
    <scope>NUCLEOTIDE SEQUENCE [LARGE SCALE GENOMIC DNA]</scope>
</reference>
<evidence type="ECO:0000256" key="2">
    <source>
        <dbReference type="ARBA" id="ARBA00022737"/>
    </source>
</evidence>